<name>A0A1G8WEW3_9ACTN</name>
<feature type="transmembrane region" description="Helical" evidence="1">
    <location>
        <begin position="104"/>
        <end position="130"/>
    </location>
</feature>
<evidence type="ECO:0000313" key="2">
    <source>
        <dbReference type="EMBL" id="SDJ76696.1"/>
    </source>
</evidence>
<keyword evidence="1" id="KW-0812">Transmembrane</keyword>
<dbReference type="OrthoDB" id="3297477at2"/>
<dbReference type="PANTHER" id="PTHR37305:SF1">
    <property type="entry name" value="MEMBRANE PROTEIN"/>
    <property type="match status" value="1"/>
</dbReference>
<protein>
    <submittedName>
        <fullName evidence="2">ABC-type transport system involved in multi-copper enzyme maturation, permease component</fullName>
    </submittedName>
</protein>
<feature type="transmembrane region" description="Helical" evidence="1">
    <location>
        <begin position="62"/>
        <end position="83"/>
    </location>
</feature>
<feature type="transmembrane region" description="Helical" evidence="1">
    <location>
        <begin position="21"/>
        <end position="42"/>
    </location>
</feature>
<sequence>MSSTRVLKSEWTKIRSVSSTPWTLLLAMVFTIGLGMLISYFASNDFDNMDARDKLTFDSTAISFAGMGLGQLAMIVFGVLVVSNEYSTGMIRTSLAAVPQRGRFLFSKVAVATALALVVGMVTAFAAFFLGQAMMGDHKVSLGDDGVLRAVIGGGLYMTLIAVFSMGVASILRSPMLSLGILMPLFFLVSPILGSVSATKKVARYLPDQAGQKVMQVVAPFDDDTPYGPWGGLAIMLVWVVVALAVGYLLLKKRDA</sequence>
<dbReference type="PANTHER" id="PTHR37305">
    <property type="entry name" value="INTEGRAL MEMBRANE PROTEIN-RELATED"/>
    <property type="match status" value="1"/>
</dbReference>
<dbReference type="AlphaFoldDB" id="A0A1G8WEW3"/>
<dbReference type="STRING" id="417292.SAMN05421806_102419"/>
<gene>
    <name evidence="2" type="ORF">SAMN05421806_102419</name>
</gene>
<feature type="transmembrane region" description="Helical" evidence="1">
    <location>
        <begin position="179"/>
        <end position="198"/>
    </location>
</feature>
<dbReference type="Pfam" id="PF12730">
    <property type="entry name" value="ABC2_membrane_4"/>
    <property type="match status" value="1"/>
</dbReference>
<proteinExistence type="predicted"/>
<evidence type="ECO:0000313" key="3">
    <source>
        <dbReference type="Proteomes" id="UP000199155"/>
    </source>
</evidence>
<dbReference type="Proteomes" id="UP000199155">
    <property type="component" value="Unassembled WGS sequence"/>
</dbReference>
<feature type="transmembrane region" description="Helical" evidence="1">
    <location>
        <begin position="150"/>
        <end position="172"/>
    </location>
</feature>
<organism evidence="2 3">
    <name type="scientific">Streptomyces indicus</name>
    <dbReference type="NCBI Taxonomy" id="417292"/>
    <lineage>
        <taxon>Bacteria</taxon>
        <taxon>Bacillati</taxon>
        <taxon>Actinomycetota</taxon>
        <taxon>Actinomycetes</taxon>
        <taxon>Kitasatosporales</taxon>
        <taxon>Streptomycetaceae</taxon>
        <taxon>Streptomyces</taxon>
    </lineage>
</organism>
<keyword evidence="1" id="KW-1133">Transmembrane helix</keyword>
<keyword evidence="3" id="KW-1185">Reference proteome</keyword>
<dbReference type="EMBL" id="FNFF01000002">
    <property type="protein sequence ID" value="SDJ76696.1"/>
    <property type="molecule type" value="Genomic_DNA"/>
</dbReference>
<evidence type="ECO:0000256" key="1">
    <source>
        <dbReference type="SAM" id="Phobius"/>
    </source>
</evidence>
<feature type="transmembrane region" description="Helical" evidence="1">
    <location>
        <begin position="230"/>
        <end position="251"/>
    </location>
</feature>
<keyword evidence="1" id="KW-0472">Membrane</keyword>
<accession>A0A1G8WEW3</accession>
<reference evidence="2 3" key="1">
    <citation type="submission" date="2016-10" db="EMBL/GenBank/DDBJ databases">
        <authorList>
            <person name="de Groot N.N."/>
        </authorList>
    </citation>
    <scope>NUCLEOTIDE SEQUENCE [LARGE SCALE GENOMIC DNA]</scope>
    <source>
        <strain evidence="2 3">CGMCC 4.5727</strain>
    </source>
</reference>
<dbReference type="RefSeq" id="WP_093608177.1">
    <property type="nucleotide sequence ID" value="NZ_FNFF01000002.1"/>
</dbReference>